<name>A0A858JMX3_9PROT</name>
<evidence type="ECO:0000259" key="3">
    <source>
        <dbReference type="PROSITE" id="PS51186"/>
    </source>
</evidence>
<dbReference type="Gene3D" id="3.40.630.30">
    <property type="match status" value="1"/>
</dbReference>
<dbReference type="Proteomes" id="UP000502533">
    <property type="component" value="Chromosome"/>
</dbReference>
<dbReference type="InterPro" id="IPR050680">
    <property type="entry name" value="YpeA/RimI_acetyltransf"/>
</dbReference>
<keyword evidence="2" id="KW-0012">Acyltransferase</keyword>
<evidence type="ECO:0000256" key="2">
    <source>
        <dbReference type="ARBA" id="ARBA00023315"/>
    </source>
</evidence>
<dbReference type="CDD" id="cd04301">
    <property type="entry name" value="NAT_SF"/>
    <property type="match status" value="1"/>
</dbReference>
<sequence length="158" mass="17883">MNERHIMCQSRLAVELTISSNLSGGQDKAILDILVQDARDKIGSIDNRDFSIVVRARQDGTVLGGLIAQSRWGGFHIILLALDPKLQGHGTGKQLITIAEEEARRRNCHHIWLDTYEFQAKAFYQKMGFEIFGQIDGPAPVYPRYFMQKKLRNTVSPL</sequence>
<keyword evidence="5" id="KW-1185">Reference proteome</keyword>
<dbReference type="SUPFAM" id="SSF55729">
    <property type="entry name" value="Acyl-CoA N-acyltransferases (Nat)"/>
    <property type="match status" value="1"/>
</dbReference>
<feature type="domain" description="N-acetyltransferase" evidence="3">
    <location>
        <begin position="1"/>
        <end position="152"/>
    </location>
</feature>
<dbReference type="KEGG" id="kre:GWK63_12555"/>
<dbReference type="PANTHER" id="PTHR43420">
    <property type="entry name" value="ACETYLTRANSFERASE"/>
    <property type="match status" value="1"/>
</dbReference>
<proteinExistence type="predicted"/>
<keyword evidence="1 4" id="KW-0808">Transferase</keyword>
<protein>
    <submittedName>
        <fullName evidence="4">GNAT family N-acetyltransferase</fullName>
    </submittedName>
</protein>
<dbReference type="EMBL" id="CP050139">
    <property type="protein sequence ID" value="QIP36199.1"/>
    <property type="molecule type" value="Genomic_DNA"/>
</dbReference>
<dbReference type="GeneID" id="85022993"/>
<evidence type="ECO:0000313" key="5">
    <source>
        <dbReference type="Proteomes" id="UP000502533"/>
    </source>
</evidence>
<dbReference type="InterPro" id="IPR000182">
    <property type="entry name" value="GNAT_dom"/>
</dbReference>
<accession>A0A858JMX3</accession>
<dbReference type="InterPro" id="IPR016181">
    <property type="entry name" value="Acyl_CoA_acyltransferase"/>
</dbReference>
<dbReference type="Pfam" id="PF00583">
    <property type="entry name" value="Acetyltransf_1"/>
    <property type="match status" value="1"/>
</dbReference>
<organism evidence="4 5">
    <name type="scientific">Komagataeibacter rhaeticus</name>
    <dbReference type="NCBI Taxonomy" id="215221"/>
    <lineage>
        <taxon>Bacteria</taxon>
        <taxon>Pseudomonadati</taxon>
        <taxon>Pseudomonadota</taxon>
        <taxon>Alphaproteobacteria</taxon>
        <taxon>Acetobacterales</taxon>
        <taxon>Acetobacteraceae</taxon>
        <taxon>Komagataeibacter</taxon>
    </lineage>
</organism>
<evidence type="ECO:0000256" key="1">
    <source>
        <dbReference type="ARBA" id="ARBA00022679"/>
    </source>
</evidence>
<dbReference type="GO" id="GO:0016747">
    <property type="term" value="F:acyltransferase activity, transferring groups other than amino-acyl groups"/>
    <property type="evidence" value="ECO:0007669"/>
    <property type="project" value="InterPro"/>
</dbReference>
<evidence type="ECO:0000313" key="4">
    <source>
        <dbReference type="EMBL" id="QIP36199.1"/>
    </source>
</evidence>
<reference evidence="4 5" key="1">
    <citation type="submission" date="2020-03" db="EMBL/GenBank/DDBJ databases">
        <title>Isolation of cellulose-producing strains, genome characterization and application of the synthesized cellulose films as an economical and sustainable material for piezoelectric sensor construction.</title>
        <authorList>
            <person name="Mangayil R.K."/>
        </authorList>
    </citation>
    <scope>NUCLEOTIDE SEQUENCE [LARGE SCALE GENOMIC DNA]</scope>
    <source>
        <strain evidence="4 5">ENS 9a1a</strain>
    </source>
</reference>
<dbReference type="PROSITE" id="PS51186">
    <property type="entry name" value="GNAT"/>
    <property type="match status" value="1"/>
</dbReference>
<dbReference type="RefSeq" id="WP_007397782.1">
    <property type="nucleotide sequence ID" value="NZ_CALMTF010000025.1"/>
</dbReference>
<dbReference type="AlphaFoldDB" id="A0A858JMX3"/>
<gene>
    <name evidence="4" type="ORF">GWK63_12555</name>
</gene>